<organism evidence="7 8">
    <name type="scientific">Deinandra increscens subsp. villosa</name>
    <dbReference type="NCBI Taxonomy" id="3103831"/>
    <lineage>
        <taxon>Eukaryota</taxon>
        <taxon>Viridiplantae</taxon>
        <taxon>Streptophyta</taxon>
        <taxon>Embryophyta</taxon>
        <taxon>Tracheophyta</taxon>
        <taxon>Spermatophyta</taxon>
        <taxon>Magnoliopsida</taxon>
        <taxon>eudicotyledons</taxon>
        <taxon>Gunneridae</taxon>
        <taxon>Pentapetalae</taxon>
        <taxon>asterids</taxon>
        <taxon>campanulids</taxon>
        <taxon>Asterales</taxon>
        <taxon>Asteraceae</taxon>
        <taxon>Asteroideae</taxon>
        <taxon>Heliantheae alliance</taxon>
        <taxon>Madieae</taxon>
        <taxon>Madiinae</taxon>
        <taxon>Deinandra</taxon>
    </lineage>
</organism>
<gene>
    <name evidence="7" type="ORF">SSX86_005884</name>
</gene>
<keyword evidence="3" id="KW-0505">Motor protein</keyword>
<proteinExistence type="predicted"/>
<sequence length="682" mass="77191">MVTNEKSATSVKKRKNSEVNNGTTSSKSRAKTKPFSHDQNSKFPPLLSTFNDKIRPILDAIDKLRRLNVTQQGIPLPTIVVVGDQSSGKSSVLESLAGISLPRGQGICTRVPLIMRLQHHSDPLPEFVLEYRNKSVKIMGENKITEAIDKATVEIAGNSKGISNVPLTLMVKKNGVPDLTMIDLPGITRVPVHDQPENIYEQISEIIMEHIKPQESIILNVLSATVDFPTCESIRMSRRVDVTGQRTLAVVTKSDRSPDGLLEKVTTNDVSIGLGYVCVRNRINDETYGEARIQETKLFETHPLLSMIDKSMVGIPVLAQKLVQIQSVIIAKCLPDIVKKINEKLNDSIKELNKLPQNLTSISEAMASFTHTVGSLKETLQRILIRGEFDDELENKQMCCNARLVEMVDEFSKQLHRSDKFDENFLVEEMRVLKEANGIQLPNFLPHYVFLYLLQRRVSSVSDLPVNFVNKVWGYLEGICVKVLIEHCGNHPQLLSSMRKAAQSVMSKMKNKFLKRVGEMIEMEKITDYTCDPNFVVSWNQLKTSHYDRLSQAITNQTQVVNMKEYGYVKVSHLFSVPADVRDQAFDLKMRMAAYWKIVLKRMVDWMALQLRFMIQKVVNKEMEKAIVTEVMVHGGGIEKMLEEPPSVAKNRERLQKSIALLQESKETMEQVMDDIRITAAE</sequence>
<comment type="caution">
    <text evidence="7">The sequence shown here is derived from an EMBL/GenBank/DDBJ whole genome shotgun (WGS) entry which is preliminary data.</text>
</comment>
<dbReference type="GO" id="GO:0008017">
    <property type="term" value="F:microtubule binding"/>
    <property type="evidence" value="ECO:0007669"/>
    <property type="project" value="TreeGrafter"/>
</dbReference>
<feature type="domain" description="GED" evidence="5">
    <location>
        <begin position="585"/>
        <end position="677"/>
    </location>
</feature>
<evidence type="ECO:0000313" key="8">
    <source>
        <dbReference type="Proteomes" id="UP001408789"/>
    </source>
</evidence>
<dbReference type="InterPro" id="IPR045063">
    <property type="entry name" value="Dynamin_N"/>
</dbReference>
<accession>A0AAP0HAH2</accession>
<dbReference type="Gene3D" id="3.40.50.300">
    <property type="entry name" value="P-loop containing nucleotide triphosphate hydrolases"/>
    <property type="match status" value="1"/>
</dbReference>
<dbReference type="GO" id="GO:0005737">
    <property type="term" value="C:cytoplasm"/>
    <property type="evidence" value="ECO:0007669"/>
    <property type="project" value="UniProtKB-ARBA"/>
</dbReference>
<dbReference type="PANTHER" id="PTHR11566:SF173">
    <property type="entry name" value="DYNAMIN-RELATED PROTEIN 4C"/>
    <property type="match status" value="1"/>
</dbReference>
<dbReference type="InterPro" id="IPR022812">
    <property type="entry name" value="Dynamin"/>
</dbReference>
<dbReference type="PROSITE" id="PS51388">
    <property type="entry name" value="GED"/>
    <property type="match status" value="1"/>
</dbReference>
<dbReference type="InterPro" id="IPR030381">
    <property type="entry name" value="G_DYNAMIN_dom"/>
</dbReference>
<evidence type="ECO:0000313" key="7">
    <source>
        <dbReference type="EMBL" id="KAK9077547.1"/>
    </source>
</evidence>
<name>A0AAP0HAH2_9ASTR</name>
<feature type="region of interest" description="Disordered" evidence="4">
    <location>
        <begin position="1"/>
        <end position="44"/>
    </location>
</feature>
<evidence type="ECO:0000256" key="1">
    <source>
        <dbReference type="ARBA" id="ARBA00022741"/>
    </source>
</evidence>
<dbReference type="GO" id="GO:0003924">
    <property type="term" value="F:GTPase activity"/>
    <property type="evidence" value="ECO:0007669"/>
    <property type="project" value="InterPro"/>
</dbReference>
<keyword evidence="8" id="KW-1185">Reference proteome</keyword>
<dbReference type="InterPro" id="IPR020850">
    <property type="entry name" value="GED_dom"/>
</dbReference>
<evidence type="ECO:0000256" key="2">
    <source>
        <dbReference type="ARBA" id="ARBA00023134"/>
    </source>
</evidence>
<dbReference type="Proteomes" id="UP001408789">
    <property type="component" value="Unassembled WGS sequence"/>
</dbReference>
<dbReference type="FunFam" id="3.40.50.300:FF:001237">
    <property type="entry name" value="Dynamin-related protein 4C"/>
    <property type="match status" value="1"/>
</dbReference>
<dbReference type="PANTHER" id="PTHR11566">
    <property type="entry name" value="DYNAMIN"/>
    <property type="match status" value="1"/>
</dbReference>
<dbReference type="GO" id="GO:0016020">
    <property type="term" value="C:membrane"/>
    <property type="evidence" value="ECO:0007669"/>
    <property type="project" value="TreeGrafter"/>
</dbReference>
<dbReference type="PROSITE" id="PS51718">
    <property type="entry name" value="G_DYNAMIN_2"/>
    <property type="match status" value="1"/>
</dbReference>
<dbReference type="InterPro" id="IPR000375">
    <property type="entry name" value="Dynamin_stalk"/>
</dbReference>
<protein>
    <submittedName>
        <fullName evidence="7">Uncharacterized protein</fullName>
    </submittedName>
</protein>
<dbReference type="PRINTS" id="PR00195">
    <property type="entry name" value="DYNAMIN"/>
</dbReference>
<feature type="compositionally biased region" description="Polar residues" evidence="4">
    <location>
        <begin position="18"/>
        <end position="27"/>
    </location>
</feature>
<dbReference type="InterPro" id="IPR001401">
    <property type="entry name" value="Dynamin_GTPase"/>
</dbReference>
<feature type="domain" description="Dynamin-type G" evidence="6">
    <location>
        <begin position="73"/>
        <end position="335"/>
    </location>
</feature>
<keyword evidence="2" id="KW-0342">GTP-binding</keyword>
<dbReference type="CDD" id="cd08771">
    <property type="entry name" value="DLP_1"/>
    <property type="match status" value="1"/>
</dbReference>
<dbReference type="Pfam" id="PF02212">
    <property type="entry name" value="GED"/>
    <property type="match status" value="1"/>
</dbReference>
<dbReference type="AlphaFoldDB" id="A0AAP0HAH2"/>
<dbReference type="Gene3D" id="1.20.120.1240">
    <property type="entry name" value="Dynamin, middle domain"/>
    <property type="match status" value="1"/>
</dbReference>
<dbReference type="SUPFAM" id="SSF52540">
    <property type="entry name" value="P-loop containing nucleoside triphosphate hydrolases"/>
    <property type="match status" value="1"/>
</dbReference>
<dbReference type="Pfam" id="PF00350">
    <property type="entry name" value="Dynamin_N"/>
    <property type="match status" value="1"/>
</dbReference>
<dbReference type="SMART" id="SM00053">
    <property type="entry name" value="DYNc"/>
    <property type="match status" value="1"/>
</dbReference>
<feature type="compositionally biased region" description="Polar residues" evidence="4">
    <location>
        <begin position="1"/>
        <end position="10"/>
    </location>
</feature>
<dbReference type="Pfam" id="PF01031">
    <property type="entry name" value="Dynamin_M"/>
    <property type="match status" value="1"/>
</dbReference>
<dbReference type="EMBL" id="JBCNJP010000007">
    <property type="protein sequence ID" value="KAK9077547.1"/>
    <property type="molecule type" value="Genomic_DNA"/>
</dbReference>
<evidence type="ECO:0000259" key="6">
    <source>
        <dbReference type="PROSITE" id="PS51718"/>
    </source>
</evidence>
<dbReference type="InterPro" id="IPR027417">
    <property type="entry name" value="P-loop_NTPase"/>
</dbReference>
<evidence type="ECO:0000259" key="5">
    <source>
        <dbReference type="PROSITE" id="PS51388"/>
    </source>
</evidence>
<reference evidence="7 8" key="1">
    <citation type="submission" date="2024-04" db="EMBL/GenBank/DDBJ databases">
        <title>The reference genome of an endangered Asteraceae, Deinandra increscens subsp. villosa, native to the Central Coast of California.</title>
        <authorList>
            <person name="Guilliams M."/>
            <person name="Hasenstab-Lehman K."/>
            <person name="Meyer R."/>
            <person name="Mcevoy S."/>
        </authorList>
    </citation>
    <scope>NUCLEOTIDE SEQUENCE [LARGE SCALE GENOMIC DNA]</scope>
    <source>
        <tissue evidence="7">Leaf</tissue>
    </source>
</reference>
<evidence type="ECO:0000256" key="4">
    <source>
        <dbReference type="SAM" id="MobiDB-lite"/>
    </source>
</evidence>
<evidence type="ECO:0000256" key="3">
    <source>
        <dbReference type="ARBA" id="ARBA00023175"/>
    </source>
</evidence>
<dbReference type="InterPro" id="IPR003130">
    <property type="entry name" value="GED"/>
</dbReference>
<dbReference type="GO" id="GO:0005874">
    <property type="term" value="C:microtubule"/>
    <property type="evidence" value="ECO:0007669"/>
    <property type="project" value="TreeGrafter"/>
</dbReference>
<keyword evidence="1" id="KW-0547">Nucleotide-binding</keyword>
<dbReference type="GO" id="GO:0005525">
    <property type="term" value="F:GTP binding"/>
    <property type="evidence" value="ECO:0007669"/>
    <property type="project" value="UniProtKB-KW"/>
</dbReference>